<keyword evidence="1" id="KW-1133">Transmembrane helix</keyword>
<comment type="caution">
    <text evidence="3">The sequence shown here is derived from an EMBL/GenBank/DDBJ whole genome shotgun (WGS) entry which is preliminary data.</text>
</comment>
<protein>
    <submittedName>
        <fullName evidence="3">Transposable element Tc3 transposase</fullName>
    </submittedName>
</protein>
<sequence length="260" mass="30058">MWVAEWNEVVFTNESRTCLQHLDGRIRVWRHRGERMLSSYVMHRHTGPAPSVMVWGGIGYHSRTPLVRIAGSLNSQRYISEVLEPVVLPYLQGLATAIFQQDNAQPHVERIVQRFFVNHQIELLPWPARSPDLSPIENMWSMVAQLWTRITPPAAPPDQLWQRVESAFGLLYPKNTSKFSLKQCRGVWQWRSPTMAATLATDSGRNHTLQNSINLIIFDTCSTCYLQNKFCCAISCLSFLVLHLRWPAVLIIFYIIYKHL</sequence>
<organism evidence="3 4">
    <name type="scientific">Trichonephila clavipes</name>
    <name type="common">Golden silk orbweaver</name>
    <name type="synonym">Nephila clavipes</name>
    <dbReference type="NCBI Taxonomy" id="2585209"/>
    <lineage>
        <taxon>Eukaryota</taxon>
        <taxon>Metazoa</taxon>
        <taxon>Ecdysozoa</taxon>
        <taxon>Arthropoda</taxon>
        <taxon>Chelicerata</taxon>
        <taxon>Arachnida</taxon>
        <taxon>Araneae</taxon>
        <taxon>Araneomorphae</taxon>
        <taxon>Entelegynae</taxon>
        <taxon>Araneoidea</taxon>
        <taxon>Nephilidae</taxon>
        <taxon>Trichonephila</taxon>
    </lineage>
</organism>
<evidence type="ECO:0000313" key="3">
    <source>
        <dbReference type="EMBL" id="GFY16654.1"/>
    </source>
</evidence>
<dbReference type="InterPro" id="IPR036397">
    <property type="entry name" value="RNaseH_sf"/>
</dbReference>
<dbReference type="Gene3D" id="3.30.420.10">
    <property type="entry name" value="Ribonuclease H-like superfamily/Ribonuclease H"/>
    <property type="match status" value="1"/>
</dbReference>
<keyword evidence="1" id="KW-0472">Membrane</keyword>
<reference evidence="3" key="1">
    <citation type="submission" date="2020-08" db="EMBL/GenBank/DDBJ databases">
        <title>Multicomponent nature underlies the extraordinary mechanical properties of spider dragline silk.</title>
        <authorList>
            <person name="Kono N."/>
            <person name="Nakamura H."/>
            <person name="Mori M."/>
            <person name="Yoshida Y."/>
            <person name="Ohtoshi R."/>
            <person name="Malay A.D."/>
            <person name="Moran D.A.P."/>
            <person name="Tomita M."/>
            <person name="Numata K."/>
            <person name="Arakawa K."/>
        </authorList>
    </citation>
    <scope>NUCLEOTIDE SEQUENCE</scope>
</reference>
<dbReference type="AlphaFoldDB" id="A0A8X6VKV3"/>
<dbReference type="EMBL" id="BMAU01021340">
    <property type="protein sequence ID" value="GFY16654.1"/>
    <property type="molecule type" value="Genomic_DNA"/>
</dbReference>
<name>A0A8X6VKV3_TRICX</name>
<dbReference type="GO" id="GO:0003676">
    <property type="term" value="F:nucleic acid binding"/>
    <property type="evidence" value="ECO:0007669"/>
    <property type="project" value="InterPro"/>
</dbReference>
<dbReference type="Pfam" id="PF13358">
    <property type="entry name" value="DDE_3"/>
    <property type="match status" value="1"/>
</dbReference>
<keyword evidence="4" id="KW-1185">Reference proteome</keyword>
<evidence type="ECO:0000256" key="1">
    <source>
        <dbReference type="SAM" id="Phobius"/>
    </source>
</evidence>
<feature type="transmembrane region" description="Helical" evidence="1">
    <location>
        <begin position="237"/>
        <end position="257"/>
    </location>
</feature>
<evidence type="ECO:0000313" key="4">
    <source>
        <dbReference type="Proteomes" id="UP000887159"/>
    </source>
</evidence>
<evidence type="ECO:0000259" key="2">
    <source>
        <dbReference type="Pfam" id="PF13358"/>
    </source>
</evidence>
<gene>
    <name evidence="3" type="primary">tc3a</name>
    <name evidence="3" type="ORF">TNCV_2787801</name>
</gene>
<dbReference type="InterPro" id="IPR038717">
    <property type="entry name" value="Tc1-like_DDE_dom"/>
</dbReference>
<proteinExistence type="predicted"/>
<accession>A0A8X6VKV3</accession>
<dbReference type="Proteomes" id="UP000887159">
    <property type="component" value="Unassembled WGS sequence"/>
</dbReference>
<keyword evidence="1" id="KW-0812">Transmembrane</keyword>
<feature type="domain" description="Tc1-like transposase DDE" evidence="2">
    <location>
        <begin position="9"/>
        <end position="147"/>
    </location>
</feature>